<feature type="transmembrane region" description="Helical" evidence="2">
    <location>
        <begin position="267"/>
        <end position="288"/>
    </location>
</feature>
<proteinExistence type="predicted"/>
<feature type="transmembrane region" description="Helical" evidence="2">
    <location>
        <begin position="148"/>
        <end position="167"/>
    </location>
</feature>
<keyword evidence="2" id="KW-0812">Transmembrane</keyword>
<feature type="region of interest" description="Disordered" evidence="1">
    <location>
        <begin position="396"/>
        <end position="502"/>
    </location>
</feature>
<dbReference type="Pfam" id="PF19877">
    <property type="entry name" value="DUF6350"/>
    <property type="match status" value="1"/>
</dbReference>
<evidence type="ECO:0000256" key="1">
    <source>
        <dbReference type="SAM" id="MobiDB-lite"/>
    </source>
</evidence>
<feature type="transmembrane region" description="Helical" evidence="2">
    <location>
        <begin position="233"/>
        <end position="255"/>
    </location>
</feature>
<feature type="transmembrane region" description="Helical" evidence="2">
    <location>
        <begin position="27"/>
        <end position="51"/>
    </location>
</feature>
<accession>A0A7J9US16</accession>
<protein>
    <submittedName>
        <fullName evidence="3">Uncharacterized protein</fullName>
    </submittedName>
</protein>
<dbReference type="RefSeq" id="WP_152229966.1">
    <property type="nucleotide sequence ID" value="NZ_BAAAOT010000036.1"/>
</dbReference>
<keyword evidence="2" id="KW-1133">Transmembrane helix</keyword>
<keyword evidence="2" id="KW-0472">Membrane</keyword>
<sequence length="502" mass="48757">MPTTGPTAPHVIDASATRARVSMPAGWLRGLVAGVEAAMLSWLTVVVPAVATYVATAAAPALGEASWQAAAGLGTSVWLLGHGGSMHAAGAAVSLVPLGVTLLSLALVYGATRRMRLATVGAGGFVPAGFALATLVLGAFAALPGSRLAALGGAVLVAAAGTALALWRAGAPAPAALTRWRVPAAVTAGLAGGGWALGGLLALATAGAVAAAVVGWDRVLLVQHSFAPDVVSAVVMTLAQLIYVPTAVVWALAWLAGPGFAVGQGTVFSATDVTAAPLPAVPLLGALPSPGTPALPWVVLLPGLVGLAVGIWLHRRRPQESLAGAAGAALTVAGAVALGALVLGAAASGGIGPGRMAEVGPAPAAVAGLLLVEVGAGALVGVLLPHPRTRAGLRAAVARGRAGRQRTATGGPAATPGTTSAATPATARGSAAAPATAEREPAASPAAAHAPTDAGGRSAEPRTQAPRFPRLGEHDADASPTRPAPGGWGGPRLSEWPPSQDA</sequence>
<dbReference type="OrthoDB" id="3742900at2"/>
<dbReference type="InterPro" id="IPR045931">
    <property type="entry name" value="DUF6350"/>
</dbReference>
<feature type="transmembrane region" description="Helical" evidence="2">
    <location>
        <begin position="88"/>
        <end position="110"/>
    </location>
</feature>
<reference evidence="3 4" key="1">
    <citation type="submission" date="2019-10" db="EMBL/GenBank/DDBJ databases">
        <title>Georgenia wutianyii sp. nov. and Georgenia yuyongxinii sp. nov. isolated from plateau pika (Ochotona curzoniae) in the Qinghai-Tibet plateau of China.</title>
        <authorList>
            <person name="Tian Z."/>
        </authorList>
    </citation>
    <scope>NUCLEOTIDE SEQUENCE [LARGE SCALE GENOMIC DNA]</scope>
    <source>
        <strain evidence="3 4">JCM 15130</strain>
    </source>
</reference>
<evidence type="ECO:0000313" key="3">
    <source>
        <dbReference type="EMBL" id="MPV87406.1"/>
    </source>
</evidence>
<dbReference type="AlphaFoldDB" id="A0A7J9US16"/>
<evidence type="ECO:0000256" key="2">
    <source>
        <dbReference type="SAM" id="Phobius"/>
    </source>
</evidence>
<feature type="transmembrane region" description="Helical" evidence="2">
    <location>
        <begin position="117"/>
        <end position="142"/>
    </location>
</feature>
<keyword evidence="4" id="KW-1185">Reference proteome</keyword>
<feature type="transmembrane region" description="Helical" evidence="2">
    <location>
        <begin position="364"/>
        <end position="384"/>
    </location>
</feature>
<feature type="transmembrane region" description="Helical" evidence="2">
    <location>
        <begin position="325"/>
        <end position="352"/>
    </location>
</feature>
<name>A0A7J9US16_9MICO</name>
<organism evidence="3 4">
    <name type="scientific">Georgenia ruanii</name>
    <dbReference type="NCBI Taxonomy" id="348442"/>
    <lineage>
        <taxon>Bacteria</taxon>
        <taxon>Bacillati</taxon>
        <taxon>Actinomycetota</taxon>
        <taxon>Actinomycetes</taxon>
        <taxon>Micrococcales</taxon>
        <taxon>Bogoriellaceae</taxon>
        <taxon>Georgenia</taxon>
    </lineage>
</organism>
<feature type="compositionally biased region" description="Low complexity" evidence="1">
    <location>
        <begin position="396"/>
        <end position="457"/>
    </location>
</feature>
<dbReference type="EMBL" id="WHPD01000418">
    <property type="protein sequence ID" value="MPV87406.1"/>
    <property type="molecule type" value="Genomic_DNA"/>
</dbReference>
<gene>
    <name evidence="3" type="ORF">GB882_01905</name>
</gene>
<dbReference type="Proteomes" id="UP000429644">
    <property type="component" value="Unassembled WGS sequence"/>
</dbReference>
<comment type="caution">
    <text evidence="3">The sequence shown here is derived from an EMBL/GenBank/DDBJ whole genome shotgun (WGS) entry which is preliminary data.</text>
</comment>
<feature type="transmembrane region" description="Helical" evidence="2">
    <location>
        <begin position="188"/>
        <end position="213"/>
    </location>
</feature>
<evidence type="ECO:0000313" key="4">
    <source>
        <dbReference type="Proteomes" id="UP000429644"/>
    </source>
</evidence>
<feature type="transmembrane region" description="Helical" evidence="2">
    <location>
        <begin position="294"/>
        <end position="313"/>
    </location>
</feature>